<dbReference type="SMART" id="SM00671">
    <property type="entry name" value="SEL1"/>
    <property type="match status" value="3"/>
</dbReference>
<dbReference type="InterPro" id="IPR011990">
    <property type="entry name" value="TPR-like_helical_dom_sf"/>
</dbReference>
<dbReference type="RefSeq" id="WP_132978584.1">
    <property type="nucleotide sequence ID" value="NZ_SMAO01000013.1"/>
</dbReference>
<gene>
    <name evidence="1" type="ORF">EDC35_1137</name>
</gene>
<evidence type="ECO:0000313" key="2">
    <source>
        <dbReference type="Proteomes" id="UP000295717"/>
    </source>
</evidence>
<protein>
    <recommendedName>
        <fullName evidence="3">Sel1 repeat-containing protein</fullName>
    </recommendedName>
</protein>
<keyword evidence="2" id="KW-1185">Reference proteome</keyword>
<dbReference type="OrthoDB" id="9787367at2"/>
<dbReference type="InterPro" id="IPR052945">
    <property type="entry name" value="Mitotic_Regulator"/>
</dbReference>
<reference evidence="1 2" key="1">
    <citation type="submission" date="2019-03" db="EMBL/GenBank/DDBJ databases">
        <title>Genomic Encyclopedia of Type Strains, Phase IV (KMG-IV): sequencing the most valuable type-strain genomes for metagenomic binning, comparative biology and taxonomic classification.</title>
        <authorList>
            <person name="Goeker M."/>
        </authorList>
    </citation>
    <scope>NUCLEOTIDE SEQUENCE [LARGE SCALE GENOMIC DNA]</scope>
    <source>
        <strain evidence="1 2">DSM 13587</strain>
    </source>
</reference>
<evidence type="ECO:0000313" key="1">
    <source>
        <dbReference type="EMBL" id="TCT18189.1"/>
    </source>
</evidence>
<dbReference type="PANTHER" id="PTHR43628">
    <property type="entry name" value="ACTIVATOR OF C KINASE PROTEIN 1-RELATED"/>
    <property type="match status" value="1"/>
</dbReference>
<dbReference type="SUPFAM" id="SSF81901">
    <property type="entry name" value="HCP-like"/>
    <property type="match status" value="1"/>
</dbReference>
<proteinExistence type="predicted"/>
<sequence>MSDNIDSLDMDLASGIAAFESKQFSRAAGLLAPLAEQGHAEARYRMAIMAQNGLGMLPNPALAYSYMKSAAEAGLGFAQHGLGFMYMEGECTDRNPAQAVIWLRKAADQGLVGSLTTLAMLYEEGRGVERDLDEARRLYRLAGFDEV</sequence>
<comment type="caution">
    <text evidence="1">The sequence shown here is derived from an EMBL/GenBank/DDBJ whole genome shotgun (WGS) entry which is preliminary data.</text>
</comment>
<dbReference type="EMBL" id="SMAO01000013">
    <property type="protein sequence ID" value="TCT18189.1"/>
    <property type="molecule type" value="Genomic_DNA"/>
</dbReference>
<dbReference type="Proteomes" id="UP000295717">
    <property type="component" value="Unassembled WGS sequence"/>
</dbReference>
<dbReference type="AlphaFoldDB" id="A0A4R3MQU7"/>
<dbReference type="PANTHER" id="PTHR43628:SF1">
    <property type="entry name" value="CHITIN SYNTHASE REGULATORY FACTOR 2-RELATED"/>
    <property type="match status" value="1"/>
</dbReference>
<accession>A0A4R3MQU7</accession>
<dbReference type="Pfam" id="PF08238">
    <property type="entry name" value="Sel1"/>
    <property type="match status" value="3"/>
</dbReference>
<dbReference type="InterPro" id="IPR006597">
    <property type="entry name" value="Sel1-like"/>
</dbReference>
<evidence type="ECO:0008006" key="3">
    <source>
        <dbReference type="Google" id="ProtNLM"/>
    </source>
</evidence>
<dbReference type="Gene3D" id="1.25.40.10">
    <property type="entry name" value="Tetratricopeptide repeat domain"/>
    <property type="match status" value="1"/>
</dbReference>
<organism evidence="1 2">
    <name type="scientific">Thiobaca trueperi</name>
    <dbReference type="NCBI Taxonomy" id="127458"/>
    <lineage>
        <taxon>Bacteria</taxon>
        <taxon>Pseudomonadati</taxon>
        <taxon>Pseudomonadota</taxon>
        <taxon>Gammaproteobacteria</taxon>
        <taxon>Chromatiales</taxon>
        <taxon>Chromatiaceae</taxon>
        <taxon>Thiobaca</taxon>
    </lineage>
</organism>
<name>A0A4R3MQU7_9GAMM</name>